<dbReference type="EMBL" id="FLYE01000001">
    <property type="protein sequence ID" value="SCA54970.1"/>
    <property type="molecule type" value="Genomic_DNA"/>
</dbReference>
<accession>A0A1C3RCH2</accession>
<dbReference type="AlphaFoldDB" id="A0A1C3RCH2"/>
<dbReference type="Gene3D" id="2.10.160.10">
    <property type="entry name" value="Vascular endothelial growth factor, heparin-binding domain"/>
    <property type="match status" value="1"/>
</dbReference>
<reference evidence="1 2" key="1">
    <citation type="submission" date="2016-07" db="EMBL/GenBank/DDBJ databases">
        <authorList>
            <person name="Lefevre C.T."/>
        </authorList>
    </citation>
    <scope>NUCLEOTIDE SEQUENCE [LARGE SCALE GENOMIC DNA]</scope>
    <source>
        <strain evidence="1">PR1</strain>
    </source>
</reference>
<sequence length="71" mass="8184">MLDDHDPEELKKIAESYLRVIKEDICTPCVEHRGNLRAVNLDDPLQCKCSCKKVEQTLQAARDYLKLSKPK</sequence>
<evidence type="ECO:0000313" key="2">
    <source>
        <dbReference type="Proteomes" id="UP000231658"/>
    </source>
</evidence>
<dbReference type="SUPFAM" id="SSF57593">
    <property type="entry name" value="Heparin-binding domain from vascular endothelial growth factor"/>
    <property type="match status" value="1"/>
</dbReference>
<gene>
    <name evidence="1" type="ORF">MTBPR1_10217</name>
</gene>
<proteinExistence type="predicted"/>
<dbReference type="Proteomes" id="UP000231658">
    <property type="component" value="Unassembled WGS sequence"/>
</dbReference>
<evidence type="ECO:0000313" key="1">
    <source>
        <dbReference type="EMBL" id="SCA54970.1"/>
    </source>
</evidence>
<dbReference type="InterPro" id="IPR036841">
    <property type="entry name" value="VEGF_C_sf"/>
</dbReference>
<dbReference type="RefSeq" id="WP_069185696.1">
    <property type="nucleotide sequence ID" value="NZ_FLYE01000001.1"/>
</dbReference>
<dbReference type="GO" id="GO:0008201">
    <property type="term" value="F:heparin binding"/>
    <property type="evidence" value="ECO:0007669"/>
    <property type="project" value="InterPro"/>
</dbReference>
<organism evidence="1 2">
    <name type="scientific">Candidatus Terasakiella magnetica</name>
    <dbReference type="NCBI Taxonomy" id="1867952"/>
    <lineage>
        <taxon>Bacteria</taxon>
        <taxon>Pseudomonadati</taxon>
        <taxon>Pseudomonadota</taxon>
        <taxon>Alphaproteobacteria</taxon>
        <taxon>Rhodospirillales</taxon>
        <taxon>Terasakiellaceae</taxon>
        <taxon>Terasakiella</taxon>
    </lineage>
</organism>
<protein>
    <submittedName>
        <fullName evidence="1">Uncharacterized protein</fullName>
    </submittedName>
</protein>
<keyword evidence="2" id="KW-1185">Reference proteome</keyword>
<name>A0A1C3RCH2_9PROT</name>